<organism evidence="1 2">
    <name type="scientific">Armillaria ostoyae</name>
    <name type="common">Armillaria root rot fungus</name>
    <dbReference type="NCBI Taxonomy" id="47428"/>
    <lineage>
        <taxon>Eukaryota</taxon>
        <taxon>Fungi</taxon>
        <taxon>Dikarya</taxon>
        <taxon>Basidiomycota</taxon>
        <taxon>Agaricomycotina</taxon>
        <taxon>Agaricomycetes</taxon>
        <taxon>Agaricomycetidae</taxon>
        <taxon>Agaricales</taxon>
        <taxon>Marasmiineae</taxon>
        <taxon>Physalacriaceae</taxon>
        <taxon>Armillaria</taxon>
    </lineage>
</organism>
<proteinExistence type="predicted"/>
<reference evidence="2" key="1">
    <citation type="journal article" date="2017" name="Nat. Ecol. Evol.">
        <title>Genome expansion and lineage-specific genetic innovations in the forest pathogenic fungi Armillaria.</title>
        <authorList>
            <person name="Sipos G."/>
            <person name="Prasanna A.N."/>
            <person name="Walter M.C."/>
            <person name="O'Connor E."/>
            <person name="Balint B."/>
            <person name="Krizsan K."/>
            <person name="Kiss B."/>
            <person name="Hess J."/>
            <person name="Varga T."/>
            <person name="Slot J."/>
            <person name="Riley R."/>
            <person name="Boka B."/>
            <person name="Rigling D."/>
            <person name="Barry K."/>
            <person name="Lee J."/>
            <person name="Mihaltcheva S."/>
            <person name="LaButti K."/>
            <person name="Lipzen A."/>
            <person name="Waldron R."/>
            <person name="Moloney N.M."/>
            <person name="Sperisen C."/>
            <person name="Kredics L."/>
            <person name="Vagvoelgyi C."/>
            <person name="Patrignani A."/>
            <person name="Fitzpatrick D."/>
            <person name="Nagy I."/>
            <person name="Doyle S."/>
            <person name="Anderson J.B."/>
            <person name="Grigoriev I.V."/>
            <person name="Gueldener U."/>
            <person name="Muensterkoetter M."/>
            <person name="Nagy L.G."/>
        </authorList>
    </citation>
    <scope>NUCLEOTIDE SEQUENCE [LARGE SCALE GENOMIC DNA]</scope>
    <source>
        <strain evidence="2">C18/9</strain>
    </source>
</reference>
<dbReference type="AlphaFoldDB" id="A0A284R5X2"/>
<dbReference type="Proteomes" id="UP000219338">
    <property type="component" value="Unassembled WGS sequence"/>
</dbReference>
<evidence type="ECO:0000313" key="2">
    <source>
        <dbReference type="Proteomes" id="UP000219338"/>
    </source>
</evidence>
<sequence>MVTTSTVLVDDSPLRYNPSVGSSTGSSQWGIGQPGHTSQFINSSTHNALDDALSFDYSFYGNLLAWAGVLWGTEDAYFSISVDDGNVTTCNASGGDEESNIYKQLFQVLATRLTQGANVSR</sequence>
<gene>
    <name evidence="1" type="ORF">ARMOST_07474</name>
</gene>
<evidence type="ECO:0000313" key="1">
    <source>
        <dbReference type="EMBL" id="SJL04114.1"/>
    </source>
</evidence>
<dbReference type="STRING" id="47428.A0A284R5X2"/>
<name>A0A284R5X2_ARMOS</name>
<protein>
    <submittedName>
        <fullName evidence="1">Uncharacterized protein</fullName>
    </submittedName>
</protein>
<accession>A0A284R5X2</accession>
<keyword evidence="2" id="KW-1185">Reference proteome</keyword>
<dbReference type="EMBL" id="FUEG01000004">
    <property type="protein sequence ID" value="SJL04114.1"/>
    <property type="molecule type" value="Genomic_DNA"/>
</dbReference>